<dbReference type="SUPFAM" id="SSF55486">
    <property type="entry name" value="Metalloproteases ('zincins'), catalytic domain"/>
    <property type="match status" value="1"/>
</dbReference>
<evidence type="ECO:0000256" key="1">
    <source>
        <dbReference type="SAM" id="SignalP"/>
    </source>
</evidence>
<evidence type="ECO:0000313" key="3">
    <source>
        <dbReference type="Proteomes" id="UP000176800"/>
    </source>
</evidence>
<dbReference type="AlphaFoldDB" id="A0A1G2U3S4"/>
<dbReference type="Proteomes" id="UP000176800">
    <property type="component" value="Unassembled WGS sequence"/>
</dbReference>
<organism evidence="2 3">
    <name type="scientific">Candidatus Zambryskibacteria bacterium RIFCSPLOWO2_01_FULL_45_21</name>
    <dbReference type="NCBI Taxonomy" id="1802761"/>
    <lineage>
        <taxon>Bacteria</taxon>
        <taxon>Candidatus Zambryskiibacteriota</taxon>
    </lineage>
</organism>
<evidence type="ECO:0000313" key="2">
    <source>
        <dbReference type="EMBL" id="OHB04166.1"/>
    </source>
</evidence>
<feature type="chain" id="PRO_5009584646" description="Peptidase M10 metallopeptidase domain-containing protein" evidence="1">
    <location>
        <begin position="25"/>
        <end position="257"/>
    </location>
</feature>
<accession>A0A1G2U3S4</accession>
<protein>
    <recommendedName>
        <fullName evidence="4">Peptidase M10 metallopeptidase domain-containing protein</fullName>
    </recommendedName>
</protein>
<dbReference type="Gene3D" id="3.40.390.10">
    <property type="entry name" value="Collagenase (Catalytic Domain)"/>
    <property type="match status" value="1"/>
</dbReference>
<name>A0A1G2U3S4_9BACT</name>
<evidence type="ECO:0008006" key="4">
    <source>
        <dbReference type="Google" id="ProtNLM"/>
    </source>
</evidence>
<dbReference type="GO" id="GO:0008237">
    <property type="term" value="F:metallopeptidase activity"/>
    <property type="evidence" value="ECO:0007669"/>
    <property type="project" value="InterPro"/>
</dbReference>
<keyword evidence="1" id="KW-0732">Signal</keyword>
<dbReference type="InterPro" id="IPR024079">
    <property type="entry name" value="MetalloPept_cat_dom_sf"/>
</dbReference>
<feature type="signal peptide" evidence="1">
    <location>
        <begin position="1"/>
        <end position="24"/>
    </location>
</feature>
<proteinExistence type="predicted"/>
<comment type="caution">
    <text evidence="2">The sequence shown here is derived from an EMBL/GenBank/DDBJ whole genome shotgun (WGS) entry which is preliminary data.</text>
</comment>
<sequence length="257" mass="28772">MAKIMKFIGFFALLVIFSSSFANRAEANHSWGGYHWARTANPFNLNLGNNISRNWISFLTQASSDWSQSAVLGTSVIKGATRPANCRPTNGQVEVCSSKYGQNGWLGLASIWTSSEHITQATVKLNDSYFDRSSVYNTPAWRASVMCQEVGHTLGLDHQDEDFYNSPLGTCMDYSVDPTLNQHPNFHDYEELENIYLHLDPASTLNQLTRRAVGNNNLDEPTAWGKAVKFSKNGKPVVFEQDLGSENKLFTFVVWTD</sequence>
<reference evidence="2 3" key="1">
    <citation type="journal article" date="2016" name="Nat. Commun.">
        <title>Thousands of microbial genomes shed light on interconnected biogeochemical processes in an aquifer system.</title>
        <authorList>
            <person name="Anantharaman K."/>
            <person name="Brown C.T."/>
            <person name="Hug L.A."/>
            <person name="Sharon I."/>
            <person name="Castelle C.J."/>
            <person name="Probst A.J."/>
            <person name="Thomas B.C."/>
            <person name="Singh A."/>
            <person name="Wilkins M.J."/>
            <person name="Karaoz U."/>
            <person name="Brodie E.L."/>
            <person name="Williams K.H."/>
            <person name="Hubbard S.S."/>
            <person name="Banfield J.F."/>
        </authorList>
    </citation>
    <scope>NUCLEOTIDE SEQUENCE [LARGE SCALE GENOMIC DNA]</scope>
</reference>
<dbReference type="EMBL" id="MHWE01000010">
    <property type="protein sequence ID" value="OHB04166.1"/>
    <property type="molecule type" value="Genomic_DNA"/>
</dbReference>
<gene>
    <name evidence="2" type="ORF">A3B14_02010</name>
</gene>